<keyword evidence="2" id="KW-1185">Reference proteome</keyword>
<name>A0A822XIA5_NELNU</name>
<dbReference type="AlphaFoldDB" id="A0A822XIA5"/>
<proteinExistence type="predicted"/>
<comment type="caution">
    <text evidence="1">The sequence shown here is derived from an EMBL/GenBank/DDBJ whole genome shotgun (WGS) entry which is preliminary data.</text>
</comment>
<protein>
    <submittedName>
        <fullName evidence="1">Uncharacterized protein</fullName>
    </submittedName>
</protein>
<reference evidence="1 2" key="1">
    <citation type="journal article" date="2020" name="Mol. Biol. Evol.">
        <title>Distinct Expression and Methylation Patterns for Genes with Different Fates following a Single Whole-Genome Duplication in Flowering Plants.</title>
        <authorList>
            <person name="Shi T."/>
            <person name="Rahmani R.S."/>
            <person name="Gugger P.F."/>
            <person name="Wang M."/>
            <person name="Li H."/>
            <person name="Zhang Y."/>
            <person name="Li Z."/>
            <person name="Wang Q."/>
            <person name="Van de Peer Y."/>
            <person name="Marchal K."/>
            <person name="Chen J."/>
        </authorList>
    </citation>
    <scope>NUCLEOTIDE SEQUENCE [LARGE SCALE GENOMIC DNA]</scope>
    <source>
        <tissue evidence="1">Leaf</tissue>
    </source>
</reference>
<accession>A0A822XIA5</accession>
<dbReference type="Proteomes" id="UP000607653">
    <property type="component" value="Unassembled WGS sequence"/>
</dbReference>
<sequence>MQNSIVRFNSFAQRSEYHLQKTYGHQRCIGHSSNLPRIRFNAVAKFVRKSISMQCSFNGPGSSKHALSRSLEMKP</sequence>
<evidence type="ECO:0000313" key="2">
    <source>
        <dbReference type="Proteomes" id="UP000607653"/>
    </source>
</evidence>
<dbReference type="EMBL" id="DUZY01000001">
    <property type="protein sequence ID" value="DAD19957.1"/>
    <property type="molecule type" value="Genomic_DNA"/>
</dbReference>
<gene>
    <name evidence="1" type="ORF">HUJ06_021420</name>
</gene>
<organism evidence="1 2">
    <name type="scientific">Nelumbo nucifera</name>
    <name type="common">Sacred lotus</name>
    <dbReference type="NCBI Taxonomy" id="4432"/>
    <lineage>
        <taxon>Eukaryota</taxon>
        <taxon>Viridiplantae</taxon>
        <taxon>Streptophyta</taxon>
        <taxon>Embryophyta</taxon>
        <taxon>Tracheophyta</taxon>
        <taxon>Spermatophyta</taxon>
        <taxon>Magnoliopsida</taxon>
        <taxon>Proteales</taxon>
        <taxon>Nelumbonaceae</taxon>
        <taxon>Nelumbo</taxon>
    </lineage>
</organism>
<evidence type="ECO:0000313" key="1">
    <source>
        <dbReference type="EMBL" id="DAD19957.1"/>
    </source>
</evidence>